<evidence type="ECO:0000313" key="2">
    <source>
        <dbReference type="Proteomes" id="UP000824120"/>
    </source>
</evidence>
<proteinExistence type="predicted"/>
<evidence type="ECO:0000313" key="1">
    <source>
        <dbReference type="EMBL" id="KAG5609192.1"/>
    </source>
</evidence>
<sequence>MEIAMERRRVKRKLRNIDQQRLVIEGAVSSLQITKAYPTGGVRSGDVNGEVVTIACNVTVLSHLQYMQLMLVLGPFATMQAIAATFSGLLADHVFKYIGVHANKLEMFSLAFAGDRNIGIHYMFSLAFAGDRNIGLHYVLYGLVGLYNYPYFPIERQISTHVKKF</sequence>
<dbReference type="Proteomes" id="UP000824120">
    <property type="component" value="Chromosome 4"/>
</dbReference>
<reference evidence="1 2" key="1">
    <citation type="submission" date="2020-09" db="EMBL/GenBank/DDBJ databases">
        <title>De no assembly of potato wild relative species, Solanum commersonii.</title>
        <authorList>
            <person name="Cho K."/>
        </authorList>
    </citation>
    <scope>NUCLEOTIDE SEQUENCE [LARGE SCALE GENOMIC DNA]</scope>
    <source>
        <strain evidence="1">LZ3.2</strain>
        <tissue evidence="1">Leaf</tissue>
    </source>
</reference>
<gene>
    <name evidence="1" type="ORF">H5410_020473</name>
</gene>
<accession>A0A9J5ZBA7</accession>
<dbReference type="EMBL" id="JACXVP010000004">
    <property type="protein sequence ID" value="KAG5609192.1"/>
    <property type="molecule type" value="Genomic_DNA"/>
</dbReference>
<organism evidence="1 2">
    <name type="scientific">Solanum commersonii</name>
    <name type="common">Commerson's wild potato</name>
    <name type="synonym">Commerson's nightshade</name>
    <dbReference type="NCBI Taxonomy" id="4109"/>
    <lineage>
        <taxon>Eukaryota</taxon>
        <taxon>Viridiplantae</taxon>
        <taxon>Streptophyta</taxon>
        <taxon>Embryophyta</taxon>
        <taxon>Tracheophyta</taxon>
        <taxon>Spermatophyta</taxon>
        <taxon>Magnoliopsida</taxon>
        <taxon>eudicotyledons</taxon>
        <taxon>Gunneridae</taxon>
        <taxon>Pentapetalae</taxon>
        <taxon>asterids</taxon>
        <taxon>lamiids</taxon>
        <taxon>Solanales</taxon>
        <taxon>Solanaceae</taxon>
        <taxon>Solanoideae</taxon>
        <taxon>Solaneae</taxon>
        <taxon>Solanum</taxon>
    </lineage>
</organism>
<protein>
    <submittedName>
        <fullName evidence="1">Uncharacterized protein</fullName>
    </submittedName>
</protein>
<dbReference type="AlphaFoldDB" id="A0A9J5ZBA7"/>
<comment type="caution">
    <text evidence="1">The sequence shown here is derived from an EMBL/GenBank/DDBJ whole genome shotgun (WGS) entry which is preliminary data.</text>
</comment>
<name>A0A9J5ZBA7_SOLCO</name>
<keyword evidence="2" id="KW-1185">Reference proteome</keyword>